<dbReference type="Proteomes" id="UP000230052">
    <property type="component" value="Unassembled WGS sequence"/>
</dbReference>
<dbReference type="InterPro" id="IPR051533">
    <property type="entry name" value="WaaL-like"/>
</dbReference>
<evidence type="ECO:0000256" key="4">
    <source>
        <dbReference type="ARBA" id="ARBA00023136"/>
    </source>
</evidence>
<name>A0A2J0KXD6_9BACT</name>
<feature type="transmembrane region" description="Helical" evidence="5">
    <location>
        <begin position="167"/>
        <end position="184"/>
    </location>
</feature>
<feature type="transmembrane region" description="Helical" evidence="5">
    <location>
        <begin position="6"/>
        <end position="25"/>
    </location>
</feature>
<feature type="transmembrane region" description="Helical" evidence="5">
    <location>
        <begin position="111"/>
        <end position="129"/>
    </location>
</feature>
<sequence length="462" mass="51865">MERKNNLLTTFFLIAIAVSIGYVILMDPFSGLMIAGGIIVLMLAVLAPWILVSMLLAFTPFQILWFNSSGIAFLEVVYSGIFVLLLTCWMIKSISDLAIKDELPKLGSATLFPLALFFVVTLYSVFIAISKDRPLLAWGSHLNLISFYAICFVIAGYLRSLKDLNRIFIVLFIFTLIAVVRGVFYNLAVDPKTVYIGGSAIPRIARASSAGLVIFMMSIPFAVLSKDNKVKIFYVLSTLFFGIQQVVAFVRSRWLGSIAGIIFLFLVLTPMRKMRFLKYILIVLLLVCIYIEASSFFPYENLLFRLPYLISERFSTILRPSEEPTAVTRFSEWKAAIEKIRQHPIMGNGLGTQVSYIRYDRAKMPIDTSVYIHNSYLFYYLNTGLFGLIAILWFSVAFIFYGLKVCKATKNEYYSIFALSCVVAFVALSAASFTGPELSFPGRTIVIGFLVGAVALIDKHKT</sequence>
<accession>A0A2J0KXD6</accession>
<keyword evidence="2 5" id="KW-0812">Transmembrane</keyword>
<comment type="subcellular location">
    <subcellularLocation>
        <location evidence="1">Membrane</location>
        <topology evidence="1">Multi-pass membrane protein</topology>
    </subcellularLocation>
</comment>
<keyword evidence="4 5" id="KW-0472">Membrane</keyword>
<dbReference type="PANTHER" id="PTHR37422:SF13">
    <property type="entry name" value="LIPOPOLYSACCHARIDE BIOSYNTHESIS PROTEIN PA4999-RELATED"/>
    <property type="match status" value="1"/>
</dbReference>
<dbReference type="Pfam" id="PF04932">
    <property type="entry name" value="Wzy_C"/>
    <property type="match status" value="1"/>
</dbReference>
<organism evidence="7 8">
    <name type="scientific">Candidatus Aquitaenariimonas noxiae</name>
    <dbReference type="NCBI Taxonomy" id="1974741"/>
    <lineage>
        <taxon>Bacteria</taxon>
        <taxon>Pseudomonadati</taxon>
        <taxon>Candidatus Omnitrophota</taxon>
        <taxon>Candidatus Aquitaenariimonas</taxon>
    </lineage>
</organism>
<evidence type="ECO:0000256" key="3">
    <source>
        <dbReference type="ARBA" id="ARBA00022989"/>
    </source>
</evidence>
<feature type="transmembrane region" description="Helical" evidence="5">
    <location>
        <begin position="279"/>
        <end position="299"/>
    </location>
</feature>
<evidence type="ECO:0000256" key="2">
    <source>
        <dbReference type="ARBA" id="ARBA00022692"/>
    </source>
</evidence>
<dbReference type="AlphaFoldDB" id="A0A2J0KXD6"/>
<feature type="transmembrane region" description="Helical" evidence="5">
    <location>
        <begin position="377"/>
        <end position="401"/>
    </location>
</feature>
<feature type="transmembrane region" description="Helical" evidence="5">
    <location>
        <begin position="413"/>
        <end position="434"/>
    </location>
</feature>
<protein>
    <recommendedName>
        <fullName evidence="6">O-antigen ligase-related domain-containing protein</fullName>
    </recommendedName>
</protein>
<feature type="transmembrane region" description="Helical" evidence="5">
    <location>
        <begin position="32"/>
        <end position="58"/>
    </location>
</feature>
<comment type="caution">
    <text evidence="7">The sequence shown here is derived from an EMBL/GenBank/DDBJ whole genome shotgun (WGS) entry which is preliminary data.</text>
</comment>
<feature type="transmembrane region" description="Helical" evidence="5">
    <location>
        <begin position="254"/>
        <end position="272"/>
    </location>
</feature>
<gene>
    <name evidence="7" type="ORF">COS99_02620</name>
</gene>
<evidence type="ECO:0000313" key="7">
    <source>
        <dbReference type="EMBL" id="PIU41984.1"/>
    </source>
</evidence>
<feature type="transmembrane region" description="Helical" evidence="5">
    <location>
        <begin position="204"/>
        <end position="225"/>
    </location>
</feature>
<dbReference type="InterPro" id="IPR007016">
    <property type="entry name" value="O-antigen_ligase-rel_domated"/>
</dbReference>
<feature type="transmembrane region" description="Helical" evidence="5">
    <location>
        <begin position="70"/>
        <end position="91"/>
    </location>
</feature>
<keyword evidence="3 5" id="KW-1133">Transmembrane helix</keyword>
<dbReference type="EMBL" id="PEWV01000025">
    <property type="protein sequence ID" value="PIU41984.1"/>
    <property type="molecule type" value="Genomic_DNA"/>
</dbReference>
<reference evidence="7 8" key="1">
    <citation type="submission" date="2017-09" db="EMBL/GenBank/DDBJ databases">
        <title>Depth-based differentiation of microbial function through sediment-hosted aquifers and enrichment of novel symbionts in the deep terrestrial subsurface.</title>
        <authorList>
            <person name="Probst A.J."/>
            <person name="Ladd B."/>
            <person name="Jarett J.K."/>
            <person name="Geller-Mcgrath D.E."/>
            <person name="Sieber C.M."/>
            <person name="Emerson J.B."/>
            <person name="Anantharaman K."/>
            <person name="Thomas B.C."/>
            <person name="Malmstrom R."/>
            <person name="Stieglmeier M."/>
            <person name="Klingl A."/>
            <person name="Woyke T."/>
            <person name="Ryan C.M."/>
            <person name="Banfield J.F."/>
        </authorList>
    </citation>
    <scope>NUCLEOTIDE SEQUENCE [LARGE SCALE GENOMIC DNA]</scope>
    <source>
        <strain evidence="7">CG07_land_8_20_14_0_80_42_15</strain>
    </source>
</reference>
<feature type="transmembrane region" description="Helical" evidence="5">
    <location>
        <begin position="135"/>
        <end position="155"/>
    </location>
</feature>
<feature type="domain" description="O-antigen ligase-related" evidence="6">
    <location>
        <begin position="246"/>
        <end position="391"/>
    </location>
</feature>
<evidence type="ECO:0000259" key="6">
    <source>
        <dbReference type="Pfam" id="PF04932"/>
    </source>
</evidence>
<evidence type="ECO:0000256" key="5">
    <source>
        <dbReference type="SAM" id="Phobius"/>
    </source>
</evidence>
<evidence type="ECO:0000256" key="1">
    <source>
        <dbReference type="ARBA" id="ARBA00004141"/>
    </source>
</evidence>
<evidence type="ECO:0000313" key="8">
    <source>
        <dbReference type="Proteomes" id="UP000230052"/>
    </source>
</evidence>
<dbReference type="PANTHER" id="PTHR37422">
    <property type="entry name" value="TEICHURONIC ACID BIOSYNTHESIS PROTEIN TUAE"/>
    <property type="match status" value="1"/>
</dbReference>
<dbReference type="GO" id="GO:0016020">
    <property type="term" value="C:membrane"/>
    <property type="evidence" value="ECO:0007669"/>
    <property type="project" value="UniProtKB-SubCell"/>
</dbReference>
<proteinExistence type="predicted"/>
<feature type="transmembrane region" description="Helical" evidence="5">
    <location>
        <begin position="440"/>
        <end position="457"/>
    </location>
</feature>